<sequence>MVKGLKETAKEMIRIQKKGKVKIWFTEACEKATEQRRKVKVLCLTTTDQVAQDKYTAAKKKANKTTRSEKKIPQ</sequence>
<dbReference type="AlphaFoldDB" id="A0A9P0HT07"/>
<dbReference type="Proteomes" id="UP001152798">
    <property type="component" value="Chromosome 7"/>
</dbReference>
<gene>
    <name evidence="1" type="ORF">NEZAVI_LOCUS15293</name>
</gene>
<proteinExistence type="predicted"/>
<accession>A0A9P0HT07</accession>
<organism evidence="1 2">
    <name type="scientific">Nezara viridula</name>
    <name type="common">Southern green stink bug</name>
    <name type="synonym">Cimex viridulus</name>
    <dbReference type="NCBI Taxonomy" id="85310"/>
    <lineage>
        <taxon>Eukaryota</taxon>
        <taxon>Metazoa</taxon>
        <taxon>Ecdysozoa</taxon>
        <taxon>Arthropoda</taxon>
        <taxon>Hexapoda</taxon>
        <taxon>Insecta</taxon>
        <taxon>Pterygota</taxon>
        <taxon>Neoptera</taxon>
        <taxon>Paraneoptera</taxon>
        <taxon>Hemiptera</taxon>
        <taxon>Heteroptera</taxon>
        <taxon>Panheteroptera</taxon>
        <taxon>Pentatomomorpha</taxon>
        <taxon>Pentatomoidea</taxon>
        <taxon>Pentatomidae</taxon>
        <taxon>Pentatominae</taxon>
        <taxon>Nezara</taxon>
    </lineage>
</organism>
<reference evidence="1" key="1">
    <citation type="submission" date="2022-01" db="EMBL/GenBank/DDBJ databases">
        <authorList>
            <person name="King R."/>
        </authorList>
    </citation>
    <scope>NUCLEOTIDE SEQUENCE</scope>
</reference>
<name>A0A9P0HT07_NEZVI</name>
<evidence type="ECO:0000313" key="2">
    <source>
        <dbReference type="Proteomes" id="UP001152798"/>
    </source>
</evidence>
<evidence type="ECO:0000313" key="1">
    <source>
        <dbReference type="EMBL" id="CAH1407614.1"/>
    </source>
</evidence>
<keyword evidence="2" id="KW-1185">Reference proteome</keyword>
<protein>
    <submittedName>
        <fullName evidence="1">Uncharacterized protein</fullName>
    </submittedName>
</protein>
<dbReference type="EMBL" id="OV725083">
    <property type="protein sequence ID" value="CAH1407614.1"/>
    <property type="molecule type" value="Genomic_DNA"/>
</dbReference>